<dbReference type="Pfam" id="PF01796">
    <property type="entry name" value="OB_ChsH2_C"/>
    <property type="match status" value="1"/>
</dbReference>
<dbReference type="AlphaFoldDB" id="A0A846X906"/>
<protein>
    <recommendedName>
        <fullName evidence="5">DUF35 domain-containing protein</fullName>
    </recommendedName>
</protein>
<evidence type="ECO:0000313" key="3">
    <source>
        <dbReference type="EMBL" id="NKY31925.1"/>
    </source>
</evidence>
<evidence type="ECO:0000259" key="1">
    <source>
        <dbReference type="Pfam" id="PF01796"/>
    </source>
</evidence>
<gene>
    <name evidence="3" type="ORF">HGA13_02380</name>
</gene>
<dbReference type="InterPro" id="IPR052513">
    <property type="entry name" value="Thioester_dehydratase-like"/>
</dbReference>
<evidence type="ECO:0000259" key="2">
    <source>
        <dbReference type="Pfam" id="PF12172"/>
    </source>
</evidence>
<dbReference type="InterPro" id="IPR022002">
    <property type="entry name" value="ChsH2_Znr"/>
</dbReference>
<dbReference type="InterPro" id="IPR002878">
    <property type="entry name" value="ChsH2_C"/>
</dbReference>
<dbReference type="SUPFAM" id="SSF50249">
    <property type="entry name" value="Nucleic acid-binding proteins"/>
    <property type="match status" value="1"/>
</dbReference>
<dbReference type="PANTHER" id="PTHR34075">
    <property type="entry name" value="BLR3430 PROTEIN"/>
    <property type="match status" value="1"/>
</dbReference>
<sequence length="132" mass="14526">MGEPIRAMDRASGDRPDCTEILLILRRCRECGRVFAPPIDRCVSCLSRRFGGVAVSGTGSIVSWRMMACPVRARAEPVLRTVAIVELDEGPWVYAAIEGDLPPTGGLRVPVRFERPAREDDFPVFVVGPARM</sequence>
<proteinExistence type="predicted"/>
<reference evidence="3 4" key="1">
    <citation type="submission" date="2020-04" db="EMBL/GenBank/DDBJ databases">
        <title>MicrobeNet Type strains.</title>
        <authorList>
            <person name="Nicholson A.C."/>
        </authorList>
    </citation>
    <scope>NUCLEOTIDE SEQUENCE [LARGE SCALE GENOMIC DNA]</scope>
    <source>
        <strain evidence="3 4">DSM 45078</strain>
    </source>
</reference>
<evidence type="ECO:0000313" key="4">
    <source>
        <dbReference type="Proteomes" id="UP000565715"/>
    </source>
</evidence>
<feature type="domain" description="ChsH2 C-terminal OB-fold" evidence="1">
    <location>
        <begin position="53"/>
        <end position="113"/>
    </location>
</feature>
<comment type="caution">
    <text evidence="3">The sequence shown here is derived from an EMBL/GenBank/DDBJ whole genome shotgun (WGS) entry which is preliminary data.</text>
</comment>
<evidence type="ECO:0008006" key="5">
    <source>
        <dbReference type="Google" id="ProtNLM"/>
    </source>
</evidence>
<keyword evidence="4" id="KW-1185">Reference proteome</keyword>
<accession>A0A846X906</accession>
<organism evidence="3 4">
    <name type="scientific">Nocardia speluncae</name>
    <dbReference type="NCBI Taxonomy" id="419477"/>
    <lineage>
        <taxon>Bacteria</taxon>
        <taxon>Bacillati</taxon>
        <taxon>Actinomycetota</taxon>
        <taxon>Actinomycetes</taxon>
        <taxon>Mycobacteriales</taxon>
        <taxon>Nocardiaceae</taxon>
        <taxon>Nocardia</taxon>
    </lineage>
</organism>
<feature type="domain" description="ChsH2 rubredoxin-like zinc ribbon" evidence="2">
    <location>
        <begin position="23"/>
        <end position="50"/>
    </location>
</feature>
<dbReference type="Proteomes" id="UP000565715">
    <property type="component" value="Unassembled WGS sequence"/>
</dbReference>
<dbReference type="Pfam" id="PF12172">
    <property type="entry name" value="zf-ChsH2"/>
    <property type="match status" value="1"/>
</dbReference>
<name>A0A846X906_9NOCA</name>
<dbReference type="EMBL" id="JAAXOO010000001">
    <property type="protein sequence ID" value="NKY31925.1"/>
    <property type="molecule type" value="Genomic_DNA"/>
</dbReference>
<dbReference type="PANTHER" id="PTHR34075:SF5">
    <property type="entry name" value="BLR3430 PROTEIN"/>
    <property type="match status" value="1"/>
</dbReference>
<dbReference type="InterPro" id="IPR012340">
    <property type="entry name" value="NA-bd_OB-fold"/>
</dbReference>